<feature type="domain" description="Peptidase S74" evidence="3">
    <location>
        <begin position="259"/>
        <end position="300"/>
    </location>
</feature>
<proteinExistence type="predicted"/>
<reference evidence="4" key="1">
    <citation type="submission" date="2020-05" db="EMBL/GenBank/DDBJ databases">
        <authorList>
            <person name="Chiriac C."/>
            <person name="Salcher M."/>
            <person name="Ghai R."/>
            <person name="Kavagutti S V."/>
        </authorList>
    </citation>
    <scope>NUCLEOTIDE SEQUENCE</scope>
</reference>
<dbReference type="InterPro" id="IPR030392">
    <property type="entry name" value="S74_ICA"/>
</dbReference>
<sequence length="326" mass="35052">MSLFGDLFGSETTSTVNYLPQQIEDINRTNDFRHGTVLPQFKNVMDELGNQYAGSREGVLRAGQNLAGVAGQAQETQGGIGEGMARMGSQGLSNLFSPQYAQQQLQAALAPGQAQYQTNLANQAANFGGAGNLGSARQALAGQQLAGQNEANQFNTAANLMAQIEGQRQQVGQYMTGTGLNAMDQAVRNAQMGVQAAQLPYQSASMFARDMYGVPAGAYTAPYPSQQSTTQNKTDSPFDTGMQLWDLAGGVAGIAGLFSDERLKENIKHIKTVDGIRVYSYNYRYDDKPQVGVMAQELLKTKHADAVMSNASGYYTVNYSKLPTLH</sequence>
<dbReference type="EMBL" id="LR797323">
    <property type="protein sequence ID" value="CAB4202258.1"/>
    <property type="molecule type" value="Genomic_DNA"/>
</dbReference>
<keyword evidence="2" id="KW-0946">Virion</keyword>
<evidence type="ECO:0000313" key="4">
    <source>
        <dbReference type="EMBL" id="CAB4202258.1"/>
    </source>
</evidence>
<dbReference type="GO" id="GO:0098015">
    <property type="term" value="C:virus tail"/>
    <property type="evidence" value="ECO:0007669"/>
    <property type="project" value="UniProtKB-KW"/>
</dbReference>
<dbReference type="Pfam" id="PF13884">
    <property type="entry name" value="Peptidase_S74"/>
    <property type="match status" value="1"/>
</dbReference>
<keyword evidence="2" id="KW-1227">Viral tail protein</keyword>
<evidence type="ECO:0000256" key="1">
    <source>
        <dbReference type="ARBA" id="ARBA00004328"/>
    </source>
</evidence>
<evidence type="ECO:0000256" key="2">
    <source>
        <dbReference type="ARBA" id="ARBA00022732"/>
    </source>
</evidence>
<comment type="subcellular location">
    <subcellularLocation>
        <location evidence="1">Virion</location>
    </subcellularLocation>
</comment>
<accession>A0A6J5S327</accession>
<organism evidence="4">
    <name type="scientific">uncultured Caudovirales phage</name>
    <dbReference type="NCBI Taxonomy" id="2100421"/>
    <lineage>
        <taxon>Viruses</taxon>
        <taxon>Duplodnaviria</taxon>
        <taxon>Heunggongvirae</taxon>
        <taxon>Uroviricota</taxon>
        <taxon>Caudoviricetes</taxon>
        <taxon>Peduoviridae</taxon>
        <taxon>Maltschvirus</taxon>
        <taxon>Maltschvirus maltsch</taxon>
    </lineage>
</organism>
<evidence type="ECO:0000259" key="3">
    <source>
        <dbReference type="Pfam" id="PF13884"/>
    </source>
</evidence>
<name>A0A6J5S327_9CAUD</name>
<gene>
    <name evidence="4" type="ORF">UFOVP1369_4</name>
</gene>
<protein>
    <submittedName>
        <fullName evidence="4">Intramolecular chaperone auto-processing domain containing protein</fullName>
    </submittedName>
</protein>